<dbReference type="HOGENOM" id="CLU_451907_0_0_10"/>
<dbReference type="Gene3D" id="2.40.420.20">
    <property type="match status" value="1"/>
</dbReference>
<evidence type="ECO:0000313" key="9">
    <source>
        <dbReference type="Proteomes" id="UP000008461"/>
    </source>
</evidence>
<dbReference type="NCBIfam" id="TIGR01730">
    <property type="entry name" value="RND_mfp"/>
    <property type="match status" value="1"/>
</dbReference>
<dbReference type="InterPro" id="IPR051909">
    <property type="entry name" value="MFP_Cation_Efflux"/>
</dbReference>
<feature type="chain" id="PRO_5003316373" evidence="5">
    <location>
        <begin position="27"/>
        <end position="568"/>
    </location>
</feature>
<dbReference type="InterPro" id="IPR058647">
    <property type="entry name" value="BSH_CzcB-like"/>
</dbReference>
<evidence type="ECO:0000256" key="5">
    <source>
        <dbReference type="SAM" id="SignalP"/>
    </source>
</evidence>
<dbReference type="GO" id="GO:0060003">
    <property type="term" value="P:copper ion export"/>
    <property type="evidence" value="ECO:0007669"/>
    <property type="project" value="TreeGrafter"/>
</dbReference>
<dbReference type="eggNOG" id="COG0845">
    <property type="taxonomic scope" value="Bacteria"/>
</dbReference>
<proteinExistence type="inferred from homology"/>
<evidence type="ECO:0000256" key="2">
    <source>
        <dbReference type="ARBA" id="ARBA00022448"/>
    </source>
</evidence>
<feature type="transmembrane region" description="Helical" evidence="4">
    <location>
        <begin position="164"/>
        <end position="182"/>
    </location>
</feature>
<dbReference type="Pfam" id="PF25973">
    <property type="entry name" value="BSH_CzcB"/>
    <property type="match status" value="1"/>
</dbReference>
<sequence>MNLPMYIIRNFCLFLGLALLPQMATAHGDEIPNDPGIAKDHFTVYGKSERYELTLYFPELKAKEEAHLTLYIADYQSNRPIDQAKLKISTAEDPQLVFEVEQLSPGVYELHVSFPEYKTYTLNFQISHPNGADLIGIQGIQVGKKLHAADEPAAVASTKWGETLLWFGGGILLGGLVVWLLSRRKRVLTTVLLLGSAWFSAPSVNPVFAHGDEEHGPQTGGAAYGKAVYTPKETQFLFEIMTQSIAIGDYQSATTMYGTVIPASGGLGTIVAPQSGRITRLNAAVGQTVRAGQTLALLQQTIGTAEQVGIAANNAGLAVQIETAKTRLTATKREYERLKKIEDIAAGRDVQAAESAYNAALAELQTLEGRAVGANTTANSRTIALVAPISGVVGAFTLAPGAEVVAGQTLFSVTNLNKVYVEAQVYDRDVPLIQSSNTFQVFCATDDHKTAQVRLLSPAQTMNPGNQSQRVIFELDNPQGEFKIGEFVTLKALNQQHSRRVTVPNSALTEINGKTAVFIKHGPEEFELAYVQTGEDDGARTLILKGLEESTKVVINGVYEVKMMYLNQ</sequence>
<keyword evidence="4" id="KW-1133">Transmembrane helix</keyword>
<dbReference type="InterPro" id="IPR006143">
    <property type="entry name" value="RND_pump_MFP"/>
</dbReference>
<name>F4L2Z9_HALH1</name>
<dbReference type="Gene3D" id="2.40.50.100">
    <property type="match status" value="1"/>
</dbReference>
<feature type="signal peptide" evidence="5">
    <location>
        <begin position="1"/>
        <end position="26"/>
    </location>
</feature>
<dbReference type="Gene3D" id="2.40.30.170">
    <property type="match status" value="1"/>
</dbReference>
<feature type="domain" description="CzcB-like barrel-sandwich hybrid" evidence="6">
    <location>
        <begin position="269"/>
        <end position="415"/>
    </location>
</feature>
<comment type="similarity">
    <text evidence="1">Belongs to the membrane fusion protein (MFP) (TC 8.A.1) family.</text>
</comment>
<accession>F4L2Z9</accession>
<keyword evidence="9" id="KW-1185">Reference proteome</keyword>
<organism evidence="8 9">
    <name type="scientific">Haliscomenobacter hydrossis (strain ATCC 27775 / DSM 1100 / LMG 10767 / O)</name>
    <dbReference type="NCBI Taxonomy" id="760192"/>
    <lineage>
        <taxon>Bacteria</taxon>
        <taxon>Pseudomonadati</taxon>
        <taxon>Bacteroidota</taxon>
        <taxon>Saprospiria</taxon>
        <taxon>Saprospirales</taxon>
        <taxon>Haliscomenobacteraceae</taxon>
        <taxon>Haliscomenobacter</taxon>
    </lineage>
</organism>
<evidence type="ECO:0000256" key="4">
    <source>
        <dbReference type="SAM" id="Phobius"/>
    </source>
</evidence>
<keyword evidence="4" id="KW-0472">Membrane</keyword>
<keyword evidence="5" id="KW-0732">Signal</keyword>
<dbReference type="PANTHER" id="PTHR30097:SF4">
    <property type="entry name" value="SLR6042 PROTEIN"/>
    <property type="match status" value="1"/>
</dbReference>
<dbReference type="GO" id="GO:0015679">
    <property type="term" value="P:plasma membrane copper ion transport"/>
    <property type="evidence" value="ECO:0007669"/>
    <property type="project" value="TreeGrafter"/>
</dbReference>
<dbReference type="GO" id="GO:0016020">
    <property type="term" value="C:membrane"/>
    <property type="evidence" value="ECO:0007669"/>
    <property type="project" value="InterPro"/>
</dbReference>
<dbReference type="OrthoDB" id="906788at2"/>
<dbReference type="PANTHER" id="PTHR30097">
    <property type="entry name" value="CATION EFFLUX SYSTEM PROTEIN CUSB"/>
    <property type="match status" value="1"/>
</dbReference>
<evidence type="ECO:0000259" key="7">
    <source>
        <dbReference type="Pfam" id="PF25975"/>
    </source>
</evidence>
<feature type="domain" description="CzcB-like C-terminal circularly permuted SH3-like" evidence="7">
    <location>
        <begin position="501"/>
        <end position="562"/>
    </location>
</feature>
<dbReference type="EMBL" id="CP002691">
    <property type="protein sequence ID" value="AEE49679.1"/>
    <property type="molecule type" value="Genomic_DNA"/>
</dbReference>
<reference key="2">
    <citation type="submission" date="2011-04" db="EMBL/GenBank/DDBJ databases">
        <title>Complete sequence of chromosome of Haliscomenobacter hydrossis DSM 1100.</title>
        <authorList>
            <consortium name="US DOE Joint Genome Institute (JGI-PGF)"/>
            <person name="Lucas S."/>
            <person name="Han J."/>
            <person name="Lapidus A."/>
            <person name="Bruce D."/>
            <person name="Goodwin L."/>
            <person name="Pitluck S."/>
            <person name="Peters L."/>
            <person name="Kyrpides N."/>
            <person name="Mavromatis K."/>
            <person name="Ivanova N."/>
            <person name="Ovchinnikova G."/>
            <person name="Pagani I."/>
            <person name="Daligault H."/>
            <person name="Detter J.C."/>
            <person name="Han C."/>
            <person name="Land M."/>
            <person name="Hauser L."/>
            <person name="Markowitz V."/>
            <person name="Cheng J.-F."/>
            <person name="Hugenholtz P."/>
            <person name="Woyke T."/>
            <person name="Wu D."/>
            <person name="Verbarg S."/>
            <person name="Frueling A."/>
            <person name="Brambilla E."/>
            <person name="Klenk H.-P."/>
            <person name="Eisen J.A."/>
        </authorList>
    </citation>
    <scope>NUCLEOTIDE SEQUENCE</scope>
    <source>
        <strain>DSM 1100</strain>
    </source>
</reference>
<dbReference type="GO" id="GO:0030313">
    <property type="term" value="C:cell envelope"/>
    <property type="evidence" value="ECO:0007669"/>
    <property type="project" value="TreeGrafter"/>
</dbReference>
<evidence type="ECO:0000259" key="6">
    <source>
        <dbReference type="Pfam" id="PF25973"/>
    </source>
</evidence>
<dbReference type="STRING" id="760192.Halhy_1793"/>
<dbReference type="SUPFAM" id="SSF111369">
    <property type="entry name" value="HlyD-like secretion proteins"/>
    <property type="match status" value="1"/>
</dbReference>
<evidence type="ECO:0000256" key="3">
    <source>
        <dbReference type="SAM" id="Coils"/>
    </source>
</evidence>
<dbReference type="AlphaFoldDB" id="F4L2Z9"/>
<dbReference type="KEGG" id="hhy:Halhy_1793"/>
<dbReference type="GO" id="GO:0022857">
    <property type="term" value="F:transmembrane transporter activity"/>
    <property type="evidence" value="ECO:0007669"/>
    <property type="project" value="InterPro"/>
</dbReference>
<protein>
    <submittedName>
        <fullName evidence="8">Efflux transporter, RND family, MFP subunit</fullName>
    </submittedName>
</protein>
<keyword evidence="4" id="KW-0812">Transmembrane</keyword>
<dbReference type="InterPro" id="IPR058649">
    <property type="entry name" value="CzcB_C"/>
</dbReference>
<evidence type="ECO:0000256" key="1">
    <source>
        <dbReference type="ARBA" id="ARBA00009477"/>
    </source>
</evidence>
<dbReference type="RefSeq" id="WP_013764232.1">
    <property type="nucleotide sequence ID" value="NC_015510.1"/>
</dbReference>
<keyword evidence="3" id="KW-0175">Coiled coil</keyword>
<reference evidence="8 9" key="1">
    <citation type="journal article" date="2011" name="Stand. Genomic Sci.">
        <title>Complete genome sequence of Haliscomenobacter hydrossis type strain (O).</title>
        <authorList>
            <consortium name="US DOE Joint Genome Institute (JGI-PGF)"/>
            <person name="Daligault H."/>
            <person name="Lapidus A."/>
            <person name="Zeytun A."/>
            <person name="Nolan M."/>
            <person name="Lucas S."/>
            <person name="Del Rio T.G."/>
            <person name="Tice H."/>
            <person name="Cheng J.F."/>
            <person name="Tapia R."/>
            <person name="Han C."/>
            <person name="Goodwin L."/>
            <person name="Pitluck S."/>
            <person name="Liolios K."/>
            <person name="Pagani I."/>
            <person name="Ivanova N."/>
            <person name="Huntemann M."/>
            <person name="Mavromatis K."/>
            <person name="Mikhailova N."/>
            <person name="Pati A."/>
            <person name="Chen A."/>
            <person name="Palaniappan K."/>
            <person name="Land M."/>
            <person name="Hauser L."/>
            <person name="Brambilla E.M."/>
            <person name="Rohde M."/>
            <person name="Verbarg S."/>
            <person name="Goker M."/>
            <person name="Bristow J."/>
            <person name="Eisen J.A."/>
            <person name="Markowitz V."/>
            <person name="Hugenholtz P."/>
            <person name="Kyrpides N.C."/>
            <person name="Klenk H.P."/>
            <person name="Woyke T."/>
        </authorList>
    </citation>
    <scope>NUCLEOTIDE SEQUENCE [LARGE SCALE GENOMIC DNA]</scope>
    <source>
        <strain evidence="9">ATCC 27775 / DSM 1100 / LMG 10767 / O</strain>
    </source>
</reference>
<dbReference type="Proteomes" id="UP000008461">
    <property type="component" value="Chromosome"/>
</dbReference>
<gene>
    <name evidence="8" type="ordered locus">Halhy_1793</name>
</gene>
<evidence type="ECO:0000313" key="8">
    <source>
        <dbReference type="EMBL" id="AEE49679.1"/>
    </source>
</evidence>
<feature type="coiled-coil region" evidence="3">
    <location>
        <begin position="321"/>
        <end position="370"/>
    </location>
</feature>
<keyword evidence="2" id="KW-0813">Transport</keyword>
<dbReference type="Pfam" id="PF25975">
    <property type="entry name" value="CzcB_C"/>
    <property type="match status" value="1"/>
</dbReference>